<evidence type="ECO:0000256" key="3">
    <source>
        <dbReference type="ARBA" id="ARBA00022512"/>
    </source>
</evidence>
<dbReference type="Pfam" id="PF13561">
    <property type="entry name" value="adh_short_C2"/>
    <property type="match status" value="1"/>
</dbReference>
<dbReference type="Gene3D" id="3.40.50.720">
    <property type="entry name" value="NAD(P)-binding Rossmann-like Domain"/>
    <property type="match status" value="1"/>
</dbReference>
<dbReference type="OrthoDB" id="5242555at2"/>
<evidence type="ECO:0000313" key="6">
    <source>
        <dbReference type="EMBL" id="KAA8880604.1"/>
    </source>
</evidence>
<dbReference type="InterPro" id="IPR036291">
    <property type="entry name" value="NAD(P)-bd_dom_sf"/>
</dbReference>
<evidence type="ECO:0000256" key="1">
    <source>
        <dbReference type="ARBA" id="ARBA00004191"/>
    </source>
</evidence>
<organism evidence="6 7">
    <name type="scientific">Nocardia colli</name>
    <dbReference type="NCBI Taxonomy" id="2545717"/>
    <lineage>
        <taxon>Bacteria</taxon>
        <taxon>Bacillati</taxon>
        <taxon>Actinomycetota</taxon>
        <taxon>Actinomycetes</taxon>
        <taxon>Mycobacteriales</taxon>
        <taxon>Nocardiaceae</taxon>
        <taxon>Nocardia</taxon>
    </lineage>
</organism>
<comment type="catalytic activity">
    <reaction evidence="5">
        <text>a (3R)-hydroxyacyl-[ACP] + NADP(+) = a 3-oxoacyl-[ACP] + NADPH + H(+)</text>
        <dbReference type="Rhea" id="RHEA:17397"/>
        <dbReference type="Rhea" id="RHEA-COMP:9916"/>
        <dbReference type="Rhea" id="RHEA-COMP:9945"/>
        <dbReference type="ChEBI" id="CHEBI:15378"/>
        <dbReference type="ChEBI" id="CHEBI:57783"/>
        <dbReference type="ChEBI" id="CHEBI:58349"/>
        <dbReference type="ChEBI" id="CHEBI:78776"/>
        <dbReference type="ChEBI" id="CHEBI:78827"/>
        <dbReference type="EC" id="1.1.1.100"/>
    </reaction>
    <physiologicalReaction direction="right-to-left" evidence="5">
        <dbReference type="Rhea" id="RHEA:17399"/>
    </physiologicalReaction>
</comment>
<proteinExistence type="inferred from homology"/>
<evidence type="ECO:0000256" key="2">
    <source>
        <dbReference type="ARBA" id="ARBA00006484"/>
    </source>
</evidence>
<keyword evidence="3" id="KW-0134">Cell wall</keyword>
<gene>
    <name evidence="6" type="ORF">F3087_40515</name>
</gene>
<name>A0A5N0DXC4_9NOCA</name>
<comment type="similarity">
    <text evidence="2">Belongs to the short-chain dehydrogenases/reductases (SDR) family.</text>
</comment>
<sequence>MDLGIAGRTAVVLASTDGLGAAVARALAAEGVKVVVTGRDPEKVRRVADSLPGGAGVVCDLSRPGAADEIFDTADILSDGPDIVVLNGPGPVPGRATDLDETALHSAVDILLAANIGVVNRALPGMRRRRWGRVVAIGSSGVEAPLPGLATSNLGRAALAAYLKTLAAEVAVDGVTVNMVLPGRIATGRVESLDQLAAANSGRTVEQVRAASRSRIPVGRYGRPDELGAVAAFLCGEPASYVTGGLIRCDGGLLGNL</sequence>
<dbReference type="PRINTS" id="PR00081">
    <property type="entry name" value="GDHRDH"/>
</dbReference>
<dbReference type="PANTHER" id="PTHR42879">
    <property type="entry name" value="3-OXOACYL-(ACYL-CARRIER-PROTEIN) REDUCTASE"/>
    <property type="match status" value="1"/>
</dbReference>
<keyword evidence="7" id="KW-1185">Reference proteome</keyword>
<keyword evidence="3" id="KW-0964">Secreted</keyword>
<dbReference type="Proteomes" id="UP000323876">
    <property type="component" value="Unassembled WGS sequence"/>
</dbReference>
<dbReference type="AlphaFoldDB" id="A0A5N0DXC4"/>
<dbReference type="InterPro" id="IPR002347">
    <property type="entry name" value="SDR_fam"/>
</dbReference>
<protein>
    <recommendedName>
        <fullName evidence="4">3-oxoacyl-[acyl-carrier-protein] reductase MabA</fullName>
    </recommendedName>
</protein>
<accession>A0A5N0DXC4</accession>
<reference evidence="6 7" key="1">
    <citation type="submission" date="2019-09" db="EMBL/GenBank/DDBJ databases">
        <authorList>
            <person name="Wang X."/>
        </authorList>
    </citation>
    <scope>NUCLEOTIDE SEQUENCE [LARGE SCALE GENOMIC DNA]</scope>
    <source>
        <strain evidence="6 7">CICC 11023</strain>
    </source>
</reference>
<dbReference type="SUPFAM" id="SSF51735">
    <property type="entry name" value="NAD(P)-binding Rossmann-fold domains"/>
    <property type="match status" value="1"/>
</dbReference>
<dbReference type="GO" id="GO:0004316">
    <property type="term" value="F:3-oxoacyl-[acyl-carrier-protein] reductase (NADPH) activity"/>
    <property type="evidence" value="ECO:0007669"/>
    <property type="project" value="UniProtKB-EC"/>
</dbReference>
<dbReference type="RefSeq" id="WP_150407481.1">
    <property type="nucleotide sequence ID" value="NZ_VXLC01000032.1"/>
</dbReference>
<comment type="subcellular location">
    <subcellularLocation>
        <location evidence="1">Secreted</location>
        <location evidence="1">Cell wall</location>
    </subcellularLocation>
</comment>
<evidence type="ECO:0000256" key="4">
    <source>
        <dbReference type="ARBA" id="ARBA00040781"/>
    </source>
</evidence>
<dbReference type="EMBL" id="VXLC01000032">
    <property type="protein sequence ID" value="KAA8880604.1"/>
    <property type="molecule type" value="Genomic_DNA"/>
</dbReference>
<evidence type="ECO:0000256" key="5">
    <source>
        <dbReference type="ARBA" id="ARBA00047400"/>
    </source>
</evidence>
<dbReference type="InterPro" id="IPR050259">
    <property type="entry name" value="SDR"/>
</dbReference>
<comment type="caution">
    <text evidence="6">The sequence shown here is derived from an EMBL/GenBank/DDBJ whole genome shotgun (WGS) entry which is preliminary data.</text>
</comment>
<dbReference type="PANTHER" id="PTHR42879:SF6">
    <property type="entry name" value="NADPH-DEPENDENT REDUCTASE BACG"/>
    <property type="match status" value="1"/>
</dbReference>
<evidence type="ECO:0000313" key="7">
    <source>
        <dbReference type="Proteomes" id="UP000323876"/>
    </source>
</evidence>